<evidence type="ECO:0000256" key="1">
    <source>
        <dbReference type="SAM" id="MobiDB-lite"/>
    </source>
</evidence>
<gene>
    <name evidence="2" type="ORF">C8F04DRAFT_1200220</name>
</gene>
<protein>
    <submittedName>
        <fullName evidence="2">Uncharacterized protein</fullName>
    </submittedName>
</protein>
<feature type="region of interest" description="Disordered" evidence="1">
    <location>
        <begin position="56"/>
        <end position="91"/>
    </location>
</feature>
<feature type="compositionally biased region" description="Polar residues" evidence="1">
    <location>
        <begin position="78"/>
        <end position="91"/>
    </location>
</feature>
<proteinExistence type="predicted"/>
<name>A0AAD6RY68_9AGAR</name>
<evidence type="ECO:0000313" key="3">
    <source>
        <dbReference type="Proteomes" id="UP001218188"/>
    </source>
</evidence>
<evidence type="ECO:0000313" key="2">
    <source>
        <dbReference type="EMBL" id="KAJ7017614.1"/>
    </source>
</evidence>
<comment type="caution">
    <text evidence="2">The sequence shown here is derived from an EMBL/GenBank/DDBJ whole genome shotgun (WGS) entry which is preliminary data.</text>
</comment>
<dbReference type="EMBL" id="JARJCM010000392">
    <property type="protein sequence ID" value="KAJ7017614.1"/>
    <property type="molecule type" value="Genomic_DNA"/>
</dbReference>
<accession>A0AAD6RY68</accession>
<organism evidence="2 3">
    <name type="scientific">Mycena alexandri</name>
    <dbReference type="NCBI Taxonomy" id="1745969"/>
    <lineage>
        <taxon>Eukaryota</taxon>
        <taxon>Fungi</taxon>
        <taxon>Dikarya</taxon>
        <taxon>Basidiomycota</taxon>
        <taxon>Agaricomycotina</taxon>
        <taxon>Agaricomycetes</taxon>
        <taxon>Agaricomycetidae</taxon>
        <taxon>Agaricales</taxon>
        <taxon>Marasmiineae</taxon>
        <taxon>Mycenaceae</taxon>
        <taxon>Mycena</taxon>
    </lineage>
</organism>
<reference evidence="2" key="1">
    <citation type="submission" date="2023-03" db="EMBL/GenBank/DDBJ databases">
        <title>Massive genome expansion in bonnet fungi (Mycena s.s.) driven by repeated elements and novel gene families across ecological guilds.</title>
        <authorList>
            <consortium name="Lawrence Berkeley National Laboratory"/>
            <person name="Harder C.B."/>
            <person name="Miyauchi S."/>
            <person name="Viragh M."/>
            <person name="Kuo A."/>
            <person name="Thoen E."/>
            <person name="Andreopoulos B."/>
            <person name="Lu D."/>
            <person name="Skrede I."/>
            <person name="Drula E."/>
            <person name="Henrissat B."/>
            <person name="Morin E."/>
            <person name="Kohler A."/>
            <person name="Barry K."/>
            <person name="LaButti K."/>
            <person name="Morin E."/>
            <person name="Salamov A."/>
            <person name="Lipzen A."/>
            <person name="Mereny Z."/>
            <person name="Hegedus B."/>
            <person name="Baldrian P."/>
            <person name="Stursova M."/>
            <person name="Weitz H."/>
            <person name="Taylor A."/>
            <person name="Grigoriev I.V."/>
            <person name="Nagy L.G."/>
            <person name="Martin F."/>
            <person name="Kauserud H."/>
        </authorList>
    </citation>
    <scope>NUCLEOTIDE SEQUENCE</scope>
    <source>
        <strain evidence="2">CBHHK200</strain>
    </source>
</reference>
<dbReference type="Proteomes" id="UP001218188">
    <property type="component" value="Unassembled WGS sequence"/>
</dbReference>
<sequence length="207" mass="21991">MSNPFETEKKVLIACSNYGTRRQKVCSDPYYTFSISMLTTTPDVAVKGLSCEYIPMGKQKPSKRKPTRSVPGNRSAVGGQSHSTAFPPSPSSLAYTAVPQLPEAIQEPWGHANNPHSLGIRQTSHYVVPSDVSASLVGQTAGGSMTSGSQYPPTSDGTRTWPVVPAYMVEAPGTAAPGSNRTEPYSILGMHLGTTPMSIPQDTSPGY</sequence>
<dbReference type="AlphaFoldDB" id="A0AAD6RY68"/>
<keyword evidence="3" id="KW-1185">Reference proteome</keyword>